<gene>
    <name evidence="8" type="ORF">THAOC_15833</name>
</gene>
<name>K0SBI0_THAOC</name>
<dbReference type="Pfam" id="PF00892">
    <property type="entry name" value="EamA"/>
    <property type="match status" value="1"/>
</dbReference>
<evidence type="ECO:0000256" key="2">
    <source>
        <dbReference type="ARBA" id="ARBA00022475"/>
    </source>
</evidence>
<feature type="domain" description="EamA" evidence="7">
    <location>
        <begin position="439"/>
        <end position="515"/>
    </location>
</feature>
<dbReference type="PANTHER" id="PTHR42920">
    <property type="entry name" value="OS03G0707200 PROTEIN-RELATED"/>
    <property type="match status" value="1"/>
</dbReference>
<dbReference type="OrthoDB" id="2017960at2759"/>
<feature type="transmembrane region" description="Helical" evidence="6">
    <location>
        <begin position="498"/>
        <end position="516"/>
    </location>
</feature>
<evidence type="ECO:0000313" key="8">
    <source>
        <dbReference type="EMBL" id="EJK63503.1"/>
    </source>
</evidence>
<evidence type="ECO:0000259" key="7">
    <source>
        <dbReference type="Pfam" id="PF00892"/>
    </source>
</evidence>
<accession>K0SBI0</accession>
<dbReference type="eggNOG" id="ENOG502S5AT">
    <property type="taxonomic scope" value="Eukaryota"/>
</dbReference>
<dbReference type="AlphaFoldDB" id="K0SBI0"/>
<comment type="caution">
    <text evidence="8">The sequence shown here is derived from an EMBL/GenBank/DDBJ whole genome shotgun (WGS) entry which is preliminary data.</text>
</comment>
<dbReference type="InterPro" id="IPR000620">
    <property type="entry name" value="EamA_dom"/>
</dbReference>
<keyword evidence="3 6" id="KW-0812">Transmembrane</keyword>
<evidence type="ECO:0000313" key="9">
    <source>
        <dbReference type="Proteomes" id="UP000266841"/>
    </source>
</evidence>
<keyword evidence="5 6" id="KW-0472">Membrane</keyword>
<proteinExistence type="predicted"/>
<evidence type="ECO:0000256" key="5">
    <source>
        <dbReference type="ARBA" id="ARBA00023136"/>
    </source>
</evidence>
<dbReference type="InterPro" id="IPR037185">
    <property type="entry name" value="EmrE-like"/>
</dbReference>
<reference evidence="8 9" key="1">
    <citation type="journal article" date="2012" name="Genome Biol.">
        <title>Genome and low-iron response of an oceanic diatom adapted to chronic iron limitation.</title>
        <authorList>
            <person name="Lommer M."/>
            <person name="Specht M."/>
            <person name="Roy A.S."/>
            <person name="Kraemer L."/>
            <person name="Andreson R."/>
            <person name="Gutowska M.A."/>
            <person name="Wolf J."/>
            <person name="Bergner S.V."/>
            <person name="Schilhabel M.B."/>
            <person name="Klostermeier U.C."/>
            <person name="Beiko R.G."/>
            <person name="Rosenstiel P."/>
            <person name="Hippler M."/>
            <person name="Laroche J."/>
        </authorList>
    </citation>
    <scope>NUCLEOTIDE SEQUENCE [LARGE SCALE GENOMIC DNA]</scope>
    <source>
        <strain evidence="8 9">CCMP1005</strain>
    </source>
</reference>
<keyword evidence="2" id="KW-1003">Cell membrane</keyword>
<evidence type="ECO:0000256" key="3">
    <source>
        <dbReference type="ARBA" id="ARBA00022692"/>
    </source>
</evidence>
<dbReference type="Proteomes" id="UP000266841">
    <property type="component" value="Unassembled WGS sequence"/>
</dbReference>
<dbReference type="InterPro" id="IPR051258">
    <property type="entry name" value="Diverse_Substrate_Transporter"/>
</dbReference>
<keyword evidence="4 6" id="KW-1133">Transmembrane helix</keyword>
<evidence type="ECO:0000256" key="6">
    <source>
        <dbReference type="SAM" id="Phobius"/>
    </source>
</evidence>
<feature type="transmembrane region" description="Helical" evidence="6">
    <location>
        <begin position="441"/>
        <end position="460"/>
    </location>
</feature>
<sequence length="525" mass="56657">MGRPRHRPMTYWSTSIVDPTYRPHDSPIATYRRRKPGEIDCFNSIREATFRVTTYCDTGRQRVVDLSEKVWKYVGTESAALSMNSFPTRRKRSVAFATAAFFSPTSPTVRAFAPPASSSTLELPFTTQRPKRSHQQRHLQLFEMTEKDTVGDQKVSPVETNLTPVIKDVRPVYATSEEASTFLAEAPVTPDADAFMAEETVDSADGLFWRGVVVVLCALWASNFACAKVVLAQPGVDASLYAVARFSVAALSLLPFSIDAARRGKISWETTRGSLVCGSWVAFGYLGQTLGLMTTTPSKSCVICSLNCIFVALVAELWRVGEAEERGYKTQFDAKKLIPALVGVAGVAIIELKGSAGEPVIGDLLSFAQPVGFGLGYLLLEDLMKKEPEAALPVSCIKLTVVTLAAMLLFELSPHSAEEIAQTTSLGLKVPDFTPIIQSPMALAAIFYTGLITTSLALYVESVAFQRVPATDASIILTTEPLFAAAISAVLVGETFGTSDAVGAACIIGACVIAVLQGKNEQYCE</sequence>
<dbReference type="PANTHER" id="PTHR42920:SF5">
    <property type="entry name" value="EAMA DOMAIN-CONTAINING PROTEIN"/>
    <property type="match status" value="1"/>
</dbReference>
<comment type="subcellular location">
    <subcellularLocation>
        <location evidence="1">Cell membrane</location>
        <topology evidence="1">Multi-pass membrane protein</topology>
    </subcellularLocation>
</comment>
<organism evidence="8 9">
    <name type="scientific">Thalassiosira oceanica</name>
    <name type="common">Marine diatom</name>
    <dbReference type="NCBI Taxonomy" id="159749"/>
    <lineage>
        <taxon>Eukaryota</taxon>
        <taxon>Sar</taxon>
        <taxon>Stramenopiles</taxon>
        <taxon>Ochrophyta</taxon>
        <taxon>Bacillariophyta</taxon>
        <taxon>Coscinodiscophyceae</taxon>
        <taxon>Thalassiosirophycidae</taxon>
        <taxon>Thalassiosirales</taxon>
        <taxon>Thalassiosiraceae</taxon>
        <taxon>Thalassiosira</taxon>
    </lineage>
</organism>
<dbReference type="EMBL" id="AGNL01018208">
    <property type="protein sequence ID" value="EJK63503.1"/>
    <property type="molecule type" value="Genomic_DNA"/>
</dbReference>
<dbReference type="SUPFAM" id="SSF103481">
    <property type="entry name" value="Multidrug resistance efflux transporter EmrE"/>
    <property type="match status" value="1"/>
</dbReference>
<protein>
    <recommendedName>
        <fullName evidence="7">EamA domain-containing protein</fullName>
    </recommendedName>
</protein>
<dbReference type="GO" id="GO:0005886">
    <property type="term" value="C:plasma membrane"/>
    <property type="evidence" value="ECO:0007669"/>
    <property type="project" value="UniProtKB-SubCell"/>
</dbReference>
<evidence type="ECO:0000256" key="1">
    <source>
        <dbReference type="ARBA" id="ARBA00004651"/>
    </source>
</evidence>
<evidence type="ECO:0000256" key="4">
    <source>
        <dbReference type="ARBA" id="ARBA00022989"/>
    </source>
</evidence>
<feature type="transmembrane region" description="Helical" evidence="6">
    <location>
        <begin position="472"/>
        <end position="492"/>
    </location>
</feature>
<keyword evidence="9" id="KW-1185">Reference proteome</keyword>